<organism evidence="1 2">
    <name type="scientific">Candidatus Methylacidiphilum infernorum</name>
    <dbReference type="NCBI Taxonomy" id="511746"/>
    <lineage>
        <taxon>Bacteria</taxon>
        <taxon>Pseudomonadati</taxon>
        <taxon>Verrucomicrobiota</taxon>
        <taxon>Methylacidiphilae</taxon>
        <taxon>Methylacidiphilales</taxon>
        <taxon>Methylacidiphilaceae</taxon>
        <taxon>Methylacidiphilum (ex Ratnadevi et al. 2023)</taxon>
    </lineage>
</organism>
<name>A0ABX7PWB2_9BACT</name>
<dbReference type="EMBL" id="CP065956">
    <property type="protein sequence ID" value="QSR86941.1"/>
    <property type="molecule type" value="Genomic_DNA"/>
</dbReference>
<proteinExistence type="predicted"/>
<sequence length="254" mass="28798">MIEEPYRWLEAIANRREYIEDQLDGAAPVVMVNGEPGIILATKKAGTPKIYEIYDHLAMGCLGHPADMEKIRQSAIEVAHLEGFTRSRQDVSARRIVAYSLAVALKNAFEQIFSAPFLFRCLFVELGEKIEKDEGWTVDYDGSYATTFGREISKGLVISGKKEVMEGFLKERQGLSFQEFKTVETMASYAIKLILWASESLNSKITLEEAIKKPAEEVLSWAADSDFEMVFMDRALYEQQSFRPLDRGTWGLNK</sequence>
<dbReference type="Pfam" id="PF00227">
    <property type="entry name" value="Proteasome"/>
    <property type="match status" value="1"/>
</dbReference>
<dbReference type="InterPro" id="IPR001353">
    <property type="entry name" value="Proteasome_sua/b"/>
</dbReference>
<dbReference type="SUPFAM" id="SSF56235">
    <property type="entry name" value="N-terminal nucleophile aminohydrolases (Ntn hydrolases)"/>
    <property type="match status" value="1"/>
</dbReference>
<keyword evidence="2" id="KW-1185">Reference proteome</keyword>
<accession>A0ABX7PWB2</accession>
<dbReference type="GO" id="GO:0000502">
    <property type="term" value="C:proteasome complex"/>
    <property type="evidence" value="ECO:0007669"/>
    <property type="project" value="UniProtKB-KW"/>
</dbReference>
<dbReference type="Gene3D" id="3.60.20.10">
    <property type="entry name" value="Glutamine Phosphoribosylpyrophosphate, subunit 1, domain 1"/>
    <property type="match status" value="1"/>
</dbReference>
<dbReference type="Proteomes" id="UP000663088">
    <property type="component" value="Chromosome"/>
</dbReference>
<protein>
    <submittedName>
        <fullName evidence="1">Proteasome subunit alpha</fullName>
    </submittedName>
</protein>
<dbReference type="InterPro" id="IPR029055">
    <property type="entry name" value="Ntn_hydrolases_N"/>
</dbReference>
<reference evidence="1 2" key="1">
    <citation type="submission" date="2020-12" db="EMBL/GenBank/DDBJ databases">
        <authorList>
            <person name="Awala S.I."/>
            <person name="Gwak J.-H."/>
            <person name="Kim S.-J."/>
            <person name="Rhee S.-K."/>
        </authorList>
    </citation>
    <scope>NUCLEOTIDE SEQUENCE [LARGE SCALE GENOMIC DNA]</scope>
    <source>
        <strain evidence="1 2">IT5</strain>
    </source>
</reference>
<keyword evidence="1" id="KW-0647">Proteasome</keyword>
<evidence type="ECO:0000313" key="1">
    <source>
        <dbReference type="EMBL" id="QSR86941.1"/>
    </source>
</evidence>
<evidence type="ECO:0000313" key="2">
    <source>
        <dbReference type="Proteomes" id="UP000663088"/>
    </source>
</evidence>
<gene>
    <name evidence="1" type="ORF">EM20IM_00775</name>
</gene>
<dbReference type="RefSeq" id="WP_206847393.1">
    <property type="nucleotide sequence ID" value="NZ_CP065956.1"/>
</dbReference>